<evidence type="ECO:0000256" key="5">
    <source>
        <dbReference type="ARBA" id="ARBA00022741"/>
    </source>
</evidence>
<dbReference type="EMBL" id="QGNY01000001">
    <property type="protein sequence ID" value="PWS33170.1"/>
    <property type="molecule type" value="Genomic_DNA"/>
</dbReference>
<dbReference type="Pfam" id="PF02518">
    <property type="entry name" value="HATPase_c"/>
    <property type="match status" value="1"/>
</dbReference>
<dbReference type="CDD" id="cd00082">
    <property type="entry name" value="HisKA"/>
    <property type="match status" value="1"/>
</dbReference>
<dbReference type="PANTHER" id="PTHR43711">
    <property type="entry name" value="TWO-COMPONENT HISTIDINE KINASE"/>
    <property type="match status" value="1"/>
</dbReference>
<keyword evidence="4" id="KW-0808">Transferase</keyword>
<dbReference type="InterPro" id="IPR013767">
    <property type="entry name" value="PAS_fold"/>
</dbReference>
<dbReference type="EC" id="2.7.13.3" evidence="2"/>
<dbReference type="InterPro" id="IPR036097">
    <property type="entry name" value="HisK_dim/P_sf"/>
</dbReference>
<dbReference type="Proteomes" id="UP000245391">
    <property type="component" value="Unassembled WGS sequence"/>
</dbReference>
<evidence type="ECO:0000256" key="10">
    <source>
        <dbReference type="ARBA" id="ARBA00070616"/>
    </source>
</evidence>
<dbReference type="GO" id="GO:0005524">
    <property type="term" value="F:ATP binding"/>
    <property type="evidence" value="ECO:0007669"/>
    <property type="project" value="UniProtKB-KW"/>
</dbReference>
<dbReference type="InterPro" id="IPR000014">
    <property type="entry name" value="PAS"/>
</dbReference>
<dbReference type="FunFam" id="3.30.450.20:FF:000060">
    <property type="entry name" value="Sensor protein FixL"/>
    <property type="match status" value="1"/>
</dbReference>
<keyword evidence="7" id="KW-0067">ATP-binding</keyword>
<keyword evidence="8" id="KW-0902">Two-component regulatory system</keyword>
<evidence type="ECO:0000256" key="4">
    <source>
        <dbReference type="ARBA" id="ARBA00022679"/>
    </source>
</evidence>
<evidence type="ECO:0000256" key="1">
    <source>
        <dbReference type="ARBA" id="ARBA00000085"/>
    </source>
</evidence>
<keyword evidence="5" id="KW-0547">Nucleotide-binding</keyword>
<sequence>MDRSKFLDAIIENAIDGIITIDDKGIIEHLNPAALELFGYTKEELVGQNIAVLMPEPDHSRHDGYLSRYEHTGKKNIIGIGREVLGKRKDSSIFPFRLGVSEIKFTDRKIYTGFIHDLSKEKANEEQIKSYTEKLEVKIKERTRDLVKLVSELETAKENMSVLFQKEKELNQLKTRFVSMASHEFRTPLSSIQLSASLIDKYTIKQDASSVEKHTSKIKNSINNLTTILNDFLSLEKLEAGKVEASAQSFNIISFAEEITEEMQMMTKQNQHIIYEHTGLTAEVFLDANLLKNCIINLISNSIKYSGEDTLIQFNTILNSDELALEVRDNGIGIPKADQHSLFEPFFRAHNTGDIPGTGLGLNIVQRYVGLMNGTVSCKSEQNHGTVFTLFFKISNKLINPSKSHE</sequence>
<dbReference type="SUPFAM" id="SSF55874">
    <property type="entry name" value="ATPase domain of HSP90 chaperone/DNA topoisomerase II/histidine kinase"/>
    <property type="match status" value="1"/>
</dbReference>
<dbReference type="GO" id="GO:0000155">
    <property type="term" value="F:phosphorelay sensor kinase activity"/>
    <property type="evidence" value="ECO:0007669"/>
    <property type="project" value="InterPro"/>
</dbReference>
<protein>
    <recommendedName>
        <fullName evidence="10">Sensor protein FixL</fullName>
        <ecNumber evidence="2">2.7.13.3</ecNumber>
    </recommendedName>
</protein>
<dbReference type="SMART" id="SM00091">
    <property type="entry name" value="PAS"/>
    <property type="match status" value="1"/>
</dbReference>
<dbReference type="Pfam" id="PF00512">
    <property type="entry name" value="HisKA"/>
    <property type="match status" value="1"/>
</dbReference>
<proteinExistence type="predicted"/>
<dbReference type="InterPro" id="IPR050736">
    <property type="entry name" value="Sensor_HK_Regulatory"/>
</dbReference>
<dbReference type="RefSeq" id="WP_109927757.1">
    <property type="nucleotide sequence ID" value="NZ_QGNY01000001.1"/>
</dbReference>
<dbReference type="Gene3D" id="1.10.287.130">
    <property type="match status" value="1"/>
</dbReference>
<evidence type="ECO:0000256" key="2">
    <source>
        <dbReference type="ARBA" id="ARBA00012438"/>
    </source>
</evidence>
<feature type="domain" description="PAS" evidence="13">
    <location>
        <begin position="3"/>
        <end position="56"/>
    </location>
</feature>
<feature type="domain" description="Histidine kinase" evidence="12">
    <location>
        <begin position="180"/>
        <end position="396"/>
    </location>
</feature>
<comment type="catalytic activity">
    <reaction evidence="1">
        <text>ATP + protein L-histidine = ADP + protein N-phospho-L-histidine.</text>
        <dbReference type="EC" id="2.7.13.3"/>
    </reaction>
</comment>
<dbReference type="InterPro" id="IPR004358">
    <property type="entry name" value="Sig_transdc_His_kin-like_C"/>
</dbReference>
<evidence type="ECO:0000259" key="13">
    <source>
        <dbReference type="PROSITE" id="PS50112"/>
    </source>
</evidence>
<dbReference type="GO" id="GO:0006355">
    <property type="term" value="P:regulation of DNA-templated transcription"/>
    <property type="evidence" value="ECO:0007669"/>
    <property type="project" value="InterPro"/>
</dbReference>
<dbReference type="FunFam" id="3.30.565.10:FF:000006">
    <property type="entry name" value="Sensor histidine kinase WalK"/>
    <property type="match status" value="1"/>
</dbReference>
<keyword evidence="11" id="KW-0175">Coiled coil</keyword>
<dbReference type="InterPro" id="IPR005467">
    <property type="entry name" value="His_kinase_dom"/>
</dbReference>
<evidence type="ECO:0000256" key="6">
    <source>
        <dbReference type="ARBA" id="ARBA00022777"/>
    </source>
</evidence>
<organism evidence="14 15">
    <name type="scientific">Pedobacter paludis</name>
    <dbReference type="NCBI Taxonomy" id="2203212"/>
    <lineage>
        <taxon>Bacteria</taxon>
        <taxon>Pseudomonadati</taxon>
        <taxon>Bacteroidota</taxon>
        <taxon>Sphingobacteriia</taxon>
        <taxon>Sphingobacteriales</taxon>
        <taxon>Sphingobacteriaceae</taxon>
        <taxon>Pedobacter</taxon>
    </lineage>
</organism>
<evidence type="ECO:0000313" key="15">
    <source>
        <dbReference type="Proteomes" id="UP000245391"/>
    </source>
</evidence>
<dbReference type="InterPro" id="IPR035965">
    <property type="entry name" value="PAS-like_dom_sf"/>
</dbReference>
<dbReference type="PANTHER" id="PTHR43711:SF26">
    <property type="entry name" value="SENSOR HISTIDINE KINASE RCSC"/>
    <property type="match status" value="1"/>
</dbReference>
<evidence type="ECO:0000256" key="11">
    <source>
        <dbReference type="SAM" id="Coils"/>
    </source>
</evidence>
<dbReference type="PROSITE" id="PS50109">
    <property type="entry name" value="HIS_KIN"/>
    <property type="match status" value="1"/>
</dbReference>
<dbReference type="AlphaFoldDB" id="A0A317F1P9"/>
<dbReference type="Gene3D" id="3.30.450.20">
    <property type="entry name" value="PAS domain"/>
    <property type="match status" value="1"/>
</dbReference>
<dbReference type="NCBIfam" id="TIGR00229">
    <property type="entry name" value="sensory_box"/>
    <property type="match status" value="1"/>
</dbReference>
<dbReference type="InterPro" id="IPR003661">
    <property type="entry name" value="HisK_dim/P_dom"/>
</dbReference>
<evidence type="ECO:0000256" key="9">
    <source>
        <dbReference type="ARBA" id="ARBA00059827"/>
    </source>
</evidence>
<gene>
    <name evidence="14" type="ORF">DF947_00595</name>
</gene>
<comment type="function">
    <text evidence="9">Putative oxygen sensor; modulates the activity of FixJ, a transcriptional activator of nitrogen fixation fixK gene. FixL probably acts as a kinase that phosphorylates FixJ.</text>
</comment>
<evidence type="ECO:0000256" key="7">
    <source>
        <dbReference type="ARBA" id="ARBA00022840"/>
    </source>
</evidence>
<dbReference type="PRINTS" id="PR00344">
    <property type="entry name" value="BCTRLSENSOR"/>
</dbReference>
<dbReference type="InterPro" id="IPR003594">
    <property type="entry name" value="HATPase_dom"/>
</dbReference>
<dbReference type="SUPFAM" id="SSF55785">
    <property type="entry name" value="PYP-like sensor domain (PAS domain)"/>
    <property type="match status" value="1"/>
</dbReference>
<dbReference type="SMART" id="SM00388">
    <property type="entry name" value="HisKA"/>
    <property type="match status" value="1"/>
</dbReference>
<comment type="caution">
    <text evidence="14">The sequence shown here is derived from an EMBL/GenBank/DDBJ whole genome shotgun (WGS) entry which is preliminary data.</text>
</comment>
<dbReference type="Pfam" id="PF00989">
    <property type="entry name" value="PAS"/>
    <property type="match status" value="1"/>
</dbReference>
<reference evidence="15" key="1">
    <citation type="submission" date="2018-05" db="EMBL/GenBank/DDBJ databases">
        <title>Pedobacter paludis sp. nov., isolated from wetland soil.</title>
        <authorList>
            <person name="Zhang Y."/>
        </authorList>
    </citation>
    <scope>NUCLEOTIDE SEQUENCE [LARGE SCALE GENOMIC DNA]</scope>
    <source>
        <strain evidence="15">R-8</strain>
    </source>
</reference>
<dbReference type="SUPFAM" id="SSF47384">
    <property type="entry name" value="Homodimeric domain of signal transducing histidine kinase"/>
    <property type="match status" value="1"/>
</dbReference>
<dbReference type="OrthoDB" id="9808408at2"/>
<dbReference type="CDD" id="cd00075">
    <property type="entry name" value="HATPase"/>
    <property type="match status" value="1"/>
</dbReference>
<evidence type="ECO:0000313" key="14">
    <source>
        <dbReference type="EMBL" id="PWS33170.1"/>
    </source>
</evidence>
<dbReference type="PROSITE" id="PS50112">
    <property type="entry name" value="PAS"/>
    <property type="match status" value="1"/>
</dbReference>
<feature type="coiled-coil region" evidence="11">
    <location>
        <begin position="139"/>
        <end position="173"/>
    </location>
</feature>
<dbReference type="InterPro" id="IPR036890">
    <property type="entry name" value="HATPase_C_sf"/>
</dbReference>
<name>A0A317F1P9_9SPHI</name>
<evidence type="ECO:0000256" key="3">
    <source>
        <dbReference type="ARBA" id="ARBA00022553"/>
    </source>
</evidence>
<evidence type="ECO:0000259" key="12">
    <source>
        <dbReference type="PROSITE" id="PS50109"/>
    </source>
</evidence>
<evidence type="ECO:0000256" key="8">
    <source>
        <dbReference type="ARBA" id="ARBA00023012"/>
    </source>
</evidence>
<dbReference type="CDD" id="cd00130">
    <property type="entry name" value="PAS"/>
    <property type="match status" value="1"/>
</dbReference>
<keyword evidence="6 14" id="KW-0418">Kinase</keyword>
<accession>A0A317F1P9</accession>
<keyword evidence="15" id="KW-1185">Reference proteome</keyword>
<keyword evidence="3" id="KW-0597">Phosphoprotein</keyword>
<dbReference type="Gene3D" id="3.30.565.10">
    <property type="entry name" value="Histidine kinase-like ATPase, C-terminal domain"/>
    <property type="match status" value="1"/>
</dbReference>
<dbReference type="SMART" id="SM00387">
    <property type="entry name" value="HATPase_c"/>
    <property type="match status" value="1"/>
</dbReference>